<protein>
    <recommendedName>
        <fullName evidence="4">DUF3011 domain-containing protein</fullName>
    </recommendedName>
</protein>
<evidence type="ECO:0000256" key="1">
    <source>
        <dbReference type="SAM" id="SignalP"/>
    </source>
</evidence>
<evidence type="ECO:0008006" key="4">
    <source>
        <dbReference type="Google" id="ProtNLM"/>
    </source>
</evidence>
<evidence type="ECO:0000313" key="3">
    <source>
        <dbReference type="Proteomes" id="UP000321832"/>
    </source>
</evidence>
<feature type="chain" id="PRO_5023025238" description="DUF3011 domain-containing protein" evidence="1">
    <location>
        <begin position="23"/>
        <end position="135"/>
    </location>
</feature>
<accession>A0A5C6TZP5</accession>
<evidence type="ECO:0000313" key="2">
    <source>
        <dbReference type="EMBL" id="TXC66164.1"/>
    </source>
</evidence>
<feature type="signal peptide" evidence="1">
    <location>
        <begin position="1"/>
        <end position="22"/>
    </location>
</feature>
<gene>
    <name evidence="2" type="ORF">FSC37_10170</name>
</gene>
<organism evidence="2 3">
    <name type="scientific">Piscinibacter aquaticus</name>
    <dbReference type="NCBI Taxonomy" id="392597"/>
    <lineage>
        <taxon>Bacteria</taxon>
        <taxon>Pseudomonadati</taxon>
        <taxon>Pseudomonadota</taxon>
        <taxon>Betaproteobacteria</taxon>
        <taxon>Burkholderiales</taxon>
        <taxon>Sphaerotilaceae</taxon>
        <taxon>Piscinibacter</taxon>
    </lineage>
</organism>
<reference evidence="2 3" key="1">
    <citation type="submission" date="2019-08" db="EMBL/GenBank/DDBJ databases">
        <authorList>
            <person name="Khan S.A."/>
            <person name="Jeon C.O."/>
            <person name="Jeong S.E."/>
        </authorList>
    </citation>
    <scope>NUCLEOTIDE SEQUENCE [LARGE SCALE GENOMIC DNA]</scope>
    <source>
        <strain evidence="3">IMCC1728</strain>
    </source>
</reference>
<comment type="caution">
    <text evidence="2">The sequence shown here is derived from an EMBL/GenBank/DDBJ whole genome shotgun (WGS) entry which is preliminary data.</text>
</comment>
<proteinExistence type="predicted"/>
<dbReference type="Proteomes" id="UP000321832">
    <property type="component" value="Unassembled WGS sequence"/>
</dbReference>
<keyword evidence="1" id="KW-0732">Signal</keyword>
<sequence length="135" mass="14223">MKAVRHLLAPVTLALAATTASAQFVKGNEAVKVMPDGTKKVETPPLPSASLGAPCPAAKSGCAGGGWKMLESQAGLVECTEVFARPGTCRESTYGTEKRSRTWIVKVKGEWMQCERPDLSGKCISLTGFPISAVQ</sequence>
<dbReference type="AlphaFoldDB" id="A0A5C6TZP5"/>
<keyword evidence="3" id="KW-1185">Reference proteome</keyword>
<dbReference type="EMBL" id="VOPW01000001">
    <property type="protein sequence ID" value="TXC66164.1"/>
    <property type="molecule type" value="Genomic_DNA"/>
</dbReference>
<name>A0A5C6TZP5_9BURK</name>